<dbReference type="Proteomes" id="UP000035067">
    <property type="component" value="Unassembled WGS sequence"/>
</dbReference>
<proteinExistence type="predicted"/>
<protein>
    <submittedName>
        <fullName evidence="1">Uncharacterized protein</fullName>
    </submittedName>
</protein>
<dbReference type="PATRIC" id="fig|1604020.3.peg.1863"/>
<comment type="caution">
    <text evidence="1">The sequence shown here is derived from an EMBL/GenBank/DDBJ whole genome shotgun (WGS) entry which is preliminary data.</text>
</comment>
<reference evidence="1 2" key="1">
    <citation type="submission" date="2015-01" db="EMBL/GenBank/DDBJ databases">
        <title>Lifestyle Evolution in Cyanobacterial Symbionts of Sponges.</title>
        <authorList>
            <person name="Burgsdorf I."/>
            <person name="Slaby B.M."/>
            <person name="Handley K.M."/>
            <person name="Haber M."/>
            <person name="Blom J."/>
            <person name="Marshall C.W."/>
            <person name="Gilbert J.A."/>
            <person name="Hentschel U."/>
            <person name="Steindler L."/>
        </authorList>
    </citation>
    <scope>NUCLEOTIDE SEQUENCE [LARGE SCALE GENOMIC DNA]</scope>
    <source>
        <strain evidence="1">SP3</strain>
    </source>
</reference>
<dbReference type="EMBL" id="JXQG01000066">
    <property type="protein sequence ID" value="KKZ11011.1"/>
    <property type="molecule type" value="Genomic_DNA"/>
</dbReference>
<evidence type="ECO:0000313" key="2">
    <source>
        <dbReference type="Proteomes" id="UP000035067"/>
    </source>
</evidence>
<dbReference type="AlphaFoldDB" id="A0A0G2IVN7"/>
<evidence type="ECO:0000313" key="1">
    <source>
        <dbReference type="EMBL" id="KKZ11011.1"/>
    </source>
</evidence>
<accession>A0A0G2IVN7</accession>
<gene>
    <name evidence="1" type="ORF">TE42_08900</name>
</gene>
<name>A0A0G2IVN7_9SYNE</name>
<sequence length="63" mass="7373">MPKRKIQGYPSGLAKPWHHDWYYCDHECRFALLIFLKLEKAHMSSADCKQIEDALQAAGLWPK</sequence>
<organism evidence="1 2">
    <name type="scientific">Candidatus Synechococcus spongiarum SP3</name>
    <dbReference type="NCBI Taxonomy" id="1604020"/>
    <lineage>
        <taxon>Bacteria</taxon>
        <taxon>Bacillati</taxon>
        <taxon>Cyanobacteriota</taxon>
        <taxon>Cyanophyceae</taxon>
        <taxon>Synechococcales</taxon>
        <taxon>Synechococcaceae</taxon>
        <taxon>Synechococcus</taxon>
    </lineage>
</organism>